<keyword evidence="3" id="KW-1185">Reference proteome</keyword>
<name>A0A1P8WF71_9PLAN</name>
<evidence type="ECO:0000313" key="2">
    <source>
        <dbReference type="EMBL" id="APZ92728.1"/>
    </source>
</evidence>
<feature type="transmembrane region" description="Helical" evidence="1">
    <location>
        <begin position="93"/>
        <end position="111"/>
    </location>
</feature>
<sequence length="154" mass="17028">MTLFLTAVTIAWLYAAANIARRVDAGRPSGGTWIAAAAVIVAVYLWRFAIGKSGASRRGKSVLFVALLLALTPYIYGFAGLIADWARLPISKWVGDFVWVYAVPVASFAFFDLREQPASLKTYVLRSGVEMFVAVPLWTVVWIIAQSAFGWWYT</sequence>
<keyword evidence="1" id="KW-0812">Transmembrane</keyword>
<feature type="transmembrane region" description="Helical" evidence="1">
    <location>
        <begin position="132"/>
        <end position="153"/>
    </location>
</feature>
<dbReference type="EMBL" id="CP017641">
    <property type="protein sequence ID" value="APZ92728.1"/>
    <property type="molecule type" value="Genomic_DNA"/>
</dbReference>
<dbReference type="Proteomes" id="UP000187735">
    <property type="component" value="Chromosome"/>
</dbReference>
<evidence type="ECO:0000313" key="3">
    <source>
        <dbReference type="Proteomes" id="UP000187735"/>
    </source>
</evidence>
<gene>
    <name evidence="2" type="ORF">Fuma_02340</name>
</gene>
<accession>A0A1P8WF71</accession>
<keyword evidence="1" id="KW-1133">Transmembrane helix</keyword>
<feature type="transmembrane region" description="Helical" evidence="1">
    <location>
        <begin position="62"/>
        <end position="81"/>
    </location>
</feature>
<proteinExistence type="predicted"/>
<keyword evidence="1" id="KW-0472">Membrane</keyword>
<organism evidence="2 3">
    <name type="scientific">Fuerstiella marisgermanici</name>
    <dbReference type="NCBI Taxonomy" id="1891926"/>
    <lineage>
        <taxon>Bacteria</taxon>
        <taxon>Pseudomonadati</taxon>
        <taxon>Planctomycetota</taxon>
        <taxon>Planctomycetia</taxon>
        <taxon>Planctomycetales</taxon>
        <taxon>Planctomycetaceae</taxon>
        <taxon>Fuerstiella</taxon>
    </lineage>
</organism>
<dbReference type="KEGG" id="fmr:Fuma_02340"/>
<reference evidence="2 3" key="1">
    <citation type="journal article" date="2016" name="Front. Microbiol.">
        <title>Fuerstia marisgermanicae gen. nov., sp. nov., an Unusual Member of the Phylum Planctomycetes from the German Wadden Sea.</title>
        <authorList>
            <person name="Kohn T."/>
            <person name="Heuer A."/>
            <person name="Jogler M."/>
            <person name="Vollmers J."/>
            <person name="Boedeker C."/>
            <person name="Bunk B."/>
            <person name="Rast P."/>
            <person name="Borchert D."/>
            <person name="Glockner I."/>
            <person name="Freese H.M."/>
            <person name="Klenk H.P."/>
            <person name="Overmann J."/>
            <person name="Kaster A.K."/>
            <person name="Rohde M."/>
            <person name="Wiegand S."/>
            <person name="Jogler C."/>
        </authorList>
    </citation>
    <scope>NUCLEOTIDE SEQUENCE [LARGE SCALE GENOMIC DNA]</scope>
    <source>
        <strain evidence="2 3">NH11</strain>
    </source>
</reference>
<feature type="transmembrane region" description="Helical" evidence="1">
    <location>
        <begin position="33"/>
        <end position="50"/>
    </location>
</feature>
<evidence type="ECO:0000256" key="1">
    <source>
        <dbReference type="SAM" id="Phobius"/>
    </source>
</evidence>
<protein>
    <submittedName>
        <fullName evidence="2">Uncharacterized protein</fullName>
    </submittedName>
</protein>
<dbReference type="AlphaFoldDB" id="A0A1P8WF71"/>